<dbReference type="NCBIfam" id="NF004035">
    <property type="entry name" value="PRK05506.1"/>
    <property type="match status" value="1"/>
</dbReference>
<dbReference type="HAMAP" id="MF_00065">
    <property type="entry name" value="Adenylyl_sulf_kinase"/>
    <property type="match status" value="1"/>
</dbReference>
<comment type="subunit">
    <text evidence="14">Heterodimer composed of CysD, the smaller subunit, and CysN.</text>
</comment>
<dbReference type="InterPro" id="IPR011779">
    <property type="entry name" value="SO4_adenylTrfase_lsu"/>
</dbReference>
<dbReference type="PRINTS" id="PR00315">
    <property type="entry name" value="ELONGATNFCT"/>
</dbReference>
<feature type="active site" description="Phosphoserine intermediate" evidence="15">
    <location>
        <position position="535"/>
    </location>
</feature>
<evidence type="ECO:0000256" key="4">
    <source>
        <dbReference type="ARBA" id="ARBA00007237"/>
    </source>
</evidence>
<dbReference type="Gene3D" id="2.40.30.10">
    <property type="entry name" value="Translation factors"/>
    <property type="match status" value="2"/>
</dbReference>
<evidence type="ECO:0000256" key="11">
    <source>
        <dbReference type="ARBA" id="ARBA00023268"/>
    </source>
</evidence>
<dbReference type="CDD" id="cd04095">
    <property type="entry name" value="CysN_NoDQ_III"/>
    <property type="match status" value="1"/>
</dbReference>
<dbReference type="CDD" id="cd02027">
    <property type="entry name" value="APSK"/>
    <property type="match status" value="1"/>
</dbReference>
<keyword evidence="10 14" id="KW-0342">GTP-binding</keyword>
<comment type="catalytic activity">
    <reaction evidence="1 15">
        <text>adenosine 5'-phosphosulfate + ATP = 3'-phosphoadenylyl sulfate + ADP + H(+)</text>
        <dbReference type="Rhea" id="RHEA:24152"/>
        <dbReference type="ChEBI" id="CHEBI:15378"/>
        <dbReference type="ChEBI" id="CHEBI:30616"/>
        <dbReference type="ChEBI" id="CHEBI:58243"/>
        <dbReference type="ChEBI" id="CHEBI:58339"/>
        <dbReference type="ChEBI" id="CHEBI:456216"/>
        <dbReference type="EC" id="2.7.1.25"/>
    </reaction>
</comment>
<dbReference type="GO" id="GO:0005525">
    <property type="term" value="F:GTP binding"/>
    <property type="evidence" value="ECO:0007669"/>
    <property type="project" value="UniProtKB-UniRule"/>
</dbReference>
<dbReference type="SUPFAM" id="SSF50465">
    <property type="entry name" value="EF-Tu/eEF-1alpha/eIF2-gamma C-terminal domain"/>
    <property type="match status" value="1"/>
</dbReference>
<comment type="function">
    <text evidence="15">Catalyzes the synthesis of activated sulfate.</text>
</comment>
<dbReference type="InterPro" id="IPR041757">
    <property type="entry name" value="CysN_GTP-bd"/>
</dbReference>
<dbReference type="EMBL" id="VITK01000012">
    <property type="protein sequence ID" value="TWA92074.1"/>
    <property type="molecule type" value="Genomic_DNA"/>
</dbReference>
<dbReference type="InterPro" id="IPR009001">
    <property type="entry name" value="Transl_elong_EF1A/Init_IF2_C"/>
</dbReference>
<dbReference type="HAMAP" id="MF_00062">
    <property type="entry name" value="Sulf_adenylyltr_sub1"/>
    <property type="match status" value="1"/>
</dbReference>
<dbReference type="InterPro" id="IPR009000">
    <property type="entry name" value="Transl_B-barrel_sf"/>
</dbReference>
<dbReference type="InterPro" id="IPR002891">
    <property type="entry name" value="APS"/>
</dbReference>
<comment type="similarity">
    <text evidence="4">In the N-terminal section; belongs to the TRAFAC class translation factor GTPase superfamily. Classic translation factor GTPase family. CysN/NodQ subfamily.</text>
</comment>
<sequence>MDMEASPCVGEADSKDQLRFITCGSVDDGKSTLIGRLLHDSKMIYQDQLRALARDSAKHGTTGGDIDFALLVDGLEAERQQGITIDVAHRFFTTSHRSFVVADTPGHEQYTRNMATGASNAQLAIILIDARKGVLAQTKRHSFICSLLGIRHVMLAVNKIDLVDYRKDIFDGIVNDYVSFASELGFASITPLPISARYGDNITKRSRNTDWYQGQSLLDHLETIHIESETTDLPFRFPVQWVNRPSLDFRGYAGTIASGSISVGDEIIVAVSGLSSRVKRIVTYDGDLAVAGAGEAVTITLEDEIDVSRGDVLASPTHRPEIAHQFAAHLIWMDQEPMVPGRSYAFRIGTQSITSGSISCIKYKVDVNTRKQVAATTLGLNEIGFCNLATVLPATFDPYRINRRTGSLIVIDLSTNRTVGAGMIEFSRRRTTNIVQQPQSIGKRERSALMHQKPCVIWFTGLSGSGKSTIANIVDQKLFAMSHHSMLLDGDNLRQGLNRDLEFTEEDRVENIRRAGEAARLMLEAGLIVICSFISPYKADRNMVRSLVGNREFVEVFVDTPIEECIRRDPKGLYSKAKSGQIKNFTGIDAPYEAPSTPELHLKASGERPEHLADRVLNCLAERGFITLR</sequence>
<evidence type="ECO:0000256" key="3">
    <source>
        <dbReference type="ARBA" id="ARBA00005438"/>
    </source>
</evidence>
<evidence type="ECO:0000256" key="7">
    <source>
        <dbReference type="ARBA" id="ARBA00022695"/>
    </source>
</evidence>
<name>A0A560D4M4_9BRAD</name>
<dbReference type="InterPro" id="IPR054696">
    <property type="entry name" value="GTP-eEF1A_C"/>
</dbReference>
<comment type="subunit">
    <text evidence="5">Sulfate-activating enzymes, NodP and NodQ, may be physically associated.</text>
</comment>
<keyword evidence="7 14" id="KW-0548">Nucleotidyltransferase</keyword>
<dbReference type="InterPro" id="IPR031157">
    <property type="entry name" value="G_TR_CS"/>
</dbReference>
<dbReference type="Pfam" id="PF01583">
    <property type="entry name" value="APS_kinase"/>
    <property type="match status" value="1"/>
</dbReference>
<comment type="similarity">
    <text evidence="15">Belongs to the APS kinase family.</text>
</comment>
<comment type="caution">
    <text evidence="17">The sequence shown here is derived from an EMBL/GenBank/DDBJ whole genome shotgun (WGS) entry which is preliminary data.</text>
</comment>
<dbReference type="InterPro" id="IPR059117">
    <property type="entry name" value="APS_kinase_dom"/>
</dbReference>
<dbReference type="PROSITE" id="PS00301">
    <property type="entry name" value="G_TR_1"/>
    <property type="match status" value="1"/>
</dbReference>
<evidence type="ECO:0000256" key="6">
    <source>
        <dbReference type="ARBA" id="ARBA00022679"/>
    </source>
</evidence>
<dbReference type="STRING" id="1803665.GCA_001641335_05579"/>
<keyword evidence="9 14" id="KW-0067">ATP-binding</keyword>
<keyword evidence="18" id="KW-1185">Reference proteome</keyword>
<comment type="function">
    <text evidence="12">Proposed to provide activated sulfate for transfer to Nod factor. ATP sulfurylase may be the GTPase, regulating ATP sulfurylase activity.</text>
</comment>
<evidence type="ECO:0000256" key="5">
    <source>
        <dbReference type="ARBA" id="ARBA00011760"/>
    </source>
</evidence>
<feature type="binding site" evidence="14">
    <location>
        <begin position="158"/>
        <end position="161"/>
    </location>
    <ligand>
        <name>GTP</name>
        <dbReference type="ChEBI" id="CHEBI:37565"/>
    </ligand>
</feature>
<dbReference type="NCBIfam" id="NF003478">
    <property type="entry name" value="PRK05124.1"/>
    <property type="match status" value="1"/>
</dbReference>
<dbReference type="GO" id="GO:0004781">
    <property type="term" value="F:sulfate adenylyltransferase (ATP) activity"/>
    <property type="evidence" value="ECO:0007669"/>
    <property type="project" value="UniProtKB-UniRule"/>
</dbReference>
<dbReference type="CDD" id="cd03695">
    <property type="entry name" value="CysN_NodQ_II"/>
    <property type="match status" value="1"/>
</dbReference>
<dbReference type="NCBIfam" id="TIGR00455">
    <property type="entry name" value="apsK"/>
    <property type="match status" value="1"/>
</dbReference>
<dbReference type="NCBIfam" id="TIGR02034">
    <property type="entry name" value="CysN"/>
    <property type="match status" value="1"/>
</dbReference>
<comment type="catalytic activity">
    <reaction evidence="13 14">
        <text>sulfate + ATP + H(+) = adenosine 5'-phosphosulfate + diphosphate</text>
        <dbReference type="Rhea" id="RHEA:18133"/>
        <dbReference type="ChEBI" id="CHEBI:15378"/>
        <dbReference type="ChEBI" id="CHEBI:16189"/>
        <dbReference type="ChEBI" id="CHEBI:30616"/>
        <dbReference type="ChEBI" id="CHEBI:33019"/>
        <dbReference type="ChEBI" id="CHEBI:58243"/>
        <dbReference type="EC" id="2.7.7.4"/>
    </reaction>
</comment>
<dbReference type="GO" id="GO:0000103">
    <property type="term" value="P:sulfate assimilation"/>
    <property type="evidence" value="ECO:0007669"/>
    <property type="project" value="UniProtKB-UniRule"/>
</dbReference>
<accession>A0A560D4M4</accession>
<comment type="function">
    <text evidence="2">APS kinase catalyzes the synthesis of activated sulfate.</text>
</comment>
<dbReference type="Proteomes" id="UP000319949">
    <property type="component" value="Unassembled WGS sequence"/>
</dbReference>
<reference evidence="17 18" key="1">
    <citation type="submission" date="2019-06" db="EMBL/GenBank/DDBJ databases">
        <title>Genomic Encyclopedia of Type Strains, Phase IV (KMG-V): Genome sequencing to study the core and pangenomes of soil and plant-associated prokaryotes.</title>
        <authorList>
            <person name="Whitman W."/>
        </authorList>
    </citation>
    <scope>NUCLEOTIDE SEQUENCE [LARGE SCALE GENOMIC DNA]</scope>
    <source>
        <strain evidence="17 18">BR 510</strain>
    </source>
</reference>
<dbReference type="GO" id="GO:0004020">
    <property type="term" value="F:adenylylsulfate kinase activity"/>
    <property type="evidence" value="ECO:0007669"/>
    <property type="project" value="UniProtKB-UniRule"/>
</dbReference>
<dbReference type="EC" id="2.7.7.4" evidence="14"/>
<dbReference type="Pfam" id="PF22594">
    <property type="entry name" value="GTP-eEF1A_C"/>
    <property type="match status" value="1"/>
</dbReference>
<keyword evidence="15" id="KW-0597">Phosphoprotein</keyword>
<feature type="binding site" evidence="14">
    <location>
        <begin position="24"/>
        <end position="31"/>
    </location>
    <ligand>
        <name>GTP</name>
        <dbReference type="ChEBI" id="CHEBI:37565"/>
    </ligand>
</feature>
<keyword evidence="15 17" id="KW-0418">Kinase</keyword>
<comment type="pathway">
    <text evidence="14">Sulfur metabolism; hydrogen sulfide biosynthesis; sulfite from sulfate: step 1/3.</text>
</comment>
<evidence type="ECO:0000256" key="8">
    <source>
        <dbReference type="ARBA" id="ARBA00022741"/>
    </source>
</evidence>
<dbReference type="Gene3D" id="3.40.50.300">
    <property type="entry name" value="P-loop containing nucleotide triphosphate hydrolases"/>
    <property type="match status" value="2"/>
</dbReference>
<comment type="similarity">
    <text evidence="3">In the C-terminal section; belongs to the APS kinase family.</text>
</comment>
<dbReference type="EC" id="2.7.1.25" evidence="15"/>
<dbReference type="UniPathway" id="UPA00140">
    <property type="reaction ID" value="UER00204"/>
</dbReference>
<dbReference type="InterPro" id="IPR027417">
    <property type="entry name" value="P-loop_NTPase"/>
</dbReference>
<evidence type="ECO:0000256" key="10">
    <source>
        <dbReference type="ARBA" id="ARBA00023134"/>
    </source>
</evidence>
<dbReference type="GO" id="GO:0070814">
    <property type="term" value="P:hydrogen sulfide biosynthetic process"/>
    <property type="evidence" value="ECO:0007669"/>
    <property type="project" value="UniProtKB-UniRule"/>
</dbReference>
<comment type="pathway">
    <text evidence="15">Sulfur metabolism; hydrogen sulfide biosynthesis; sulfite from sulfate: step 2/3.</text>
</comment>
<dbReference type="NCBIfam" id="NF003013">
    <property type="entry name" value="PRK03846.1"/>
    <property type="match status" value="1"/>
</dbReference>
<dbReference type="Pfam" id="PF00009">
    <property type="entry name" value="GTP_EFTU"/>
    <property type="match status" value="1"/>
</dbReference>
<dbReference type="InterPro" id="IPR050100">
    <property type="entry name" value="TRAFAC_GTPase_members"/>
</dbReference>
<dbReference type="GO" id="GO:0003924">
    <property type="term" value="F:GTPase activity"/>
    <property type="evidence" value="ECO:0007669"/>
    <property type="project" value="InterPro"/>
</dbReference>
<evidence type="ECO:0000259" key="16">
    <source>
        <dbReference type="PROSITE" id="PS51722"/>
    </source>
</evidence>
<dbReference type="InterPro" id="IPR044139">
    <property type="entry name" value="CysN_NoDQ_III"/>
</dbReference>
<evidence type="ECO:0000256" key="14">
    <source>
        <dbReference type="HAMAP-Rule" id="MF_00062"/>
    </source>
</evidence>
<keyword evidence="11" id="KW-0511">Multifunctional enzyme</keyword>
<protein>
    <recommendedName>
        <fullName evidence="14 15">Multifunctional fusion protein</fullName>
    </recommendedName>
    <domain>
        <recommendedName>
            <fullName evidence="14">Sulfate adenylyltransferase subunit 1</fullName>
            <ecNumber evidence="14">2.7.7.4</ecNumber>
        </recommendedName>
        <alternativeName>
            <fullName evidence="14">ATP-sulfurylase large subunit</fullName>
        </alternativeName>
        <alternativeName>
            <fullName evidence="14">Sulfate adenylate transferase</fullName>
            <shortName evidence="14">SAT</shortName>
        </alternativeName>
    </domain>
    <domain>
        <recommendedName>
            <fullName evidence="15">Adenylyl-sulfate kinase</fullName>
            <ecNumber evidence="15">2.7.1.25</ecNumber>
        </recommendedName>
        <alternativeName>
            <fullName evidence="15">APS kinase</fullName>
        </alternativeName>
        <alternativeName>
            <fullName evidence="15">ATP adenosine-5'-phosphosulfate 3'-phosphotransferase</fullName>
        </alternativeName>
        <alternativeName>
            <fullName evidence="15">Adenosine-5'-phosphosulfate kinase</fullName>
        </alternativeName>
    </domain>
</protein>
<organism evidence="17 18">
    <name type="scientific">Bradyrhizobium stylosanthis</name>
    <dbReference type="NCBI Taxonomy" id="1803665"/>
    <lineage>
        <taxon>Bacteria</taxon>
        <taxon>Pseudomonadati</taxon>
        <taxon>Pseudomonadota</taxon>
        <taxon>Alphaproteobacteria</taxon>
        <taxon>Hyphomicrobiales</taxon>
        <taxon>Nitrobacteraceae</taxon>
        <taxon>Bradyrhizobium</taxon>
    </lineage>
</organism>
<comment type="similarity">
    <text evidence="14">Belongs to the TRAFAC class translation factor GTPase superfamily. Classic translation factor GTPase family. CysN/NodQ subfamily.</text>
</comment>
<dbReference type="SUPFAM" id="SSF50447">
    <property type="entry name" value="Translation proteins"/>
    <property type="match status" value="1"/>
</dbReference>
<evidence type="ECO:0000256" key="1">
    <source>
        <dbReference type="ARBA" id="ARBA00001823"/>
    </source>
</evidence>
<comment type="function">
    <text evidence="14">With CysD forms the ATP sulfurylase (ATPS) that catalyzes the adenylation of sulfate producing adenosine 5'-phosphosulfate (APS) and diphosphate, the first enzymatic step in sulfur assimilation pathway. APS synthesis involves the formation of a high-energy phosphoric-sulfuric acid anhydride bond driven by GTP hydrolysis by CysN coupled to ATP hydrolysis by CysD.</text>
</comment>
<evidence type="ECO:0000313" key="17">
    <source>
        <dbReference type="EMBL" id="TWA92074.1"/>
    </source>
</evidence>
<dbReference type="PROSITE" id="PS51722">
    <property type="entry name" value="G_TR_2"/>
    <property type="match status" value="1"/>
</dbReference>
<evidence type="ECO:0000256" key="15">
    <source>
        <dbReference type="HAMAP-Rule" id="MF_00065"/>
    </source>
</evidence>
<keyword evidence="8 14" id="KW-0547">Nucleotide-binding</keyword>
<feature type="binding site" evidence="14">
    <location>
        <begin position="103"/>
        <end position="107"/>
    </location>
    <ligand>
        <name>GTP</name>
        <dbReference type="ChEBI" id="CHEBI:37565"/>
    </ligand>
</feature>
<dbReference type="InterPro" id="IPR044138">
    <property type="entry name" value="CysN_II"/>
</dbReference>
<dbReference type="CDD" id="cd04166">
    <property type="entry name" value="CysN_ATPS"/>
    <property type="match status" value="1"/>
</dbReference>
<dbReference type="PANTHER" id="PTHR23115">
    <property type="entry name" value="TRANSLATION FACTOR"/>
    <property type="match status" value="1"/>
</dbReference>
<evidence type="ECO:0000256" key="2">
    <source>
        <dbReference type="ARBA" id="ARBA00002357"/>
    </source>
</evidence>
<gene>
    <name evidence="15" type="primary">cysC</name>
    <name evidence="14" type="synonym">cysN</name>
    <name evidence="17" type="ORF">FBZ96_11280</name>
</gene>
<dbReference type="AlphaFoldDB" id="A0A560D4M4"/>
<feature type="binding site" evidence="15">
    <location>
        <begin position="461"/>
        <end position="468"/>
    </location>
    <ligand>
        <name>ATP</name>
        <dbReference type="ChEBI" id="CHEBI:30616"/>
    </ligand>
</feature>
<keyword evidence="6 14" id="KW-0808">Transferase</keyword>
<dbReference type="InterPro" id="IPR000795">
    <property type="entry name" value="T_Tr_GTP-bd_dom"/>
</dbReference>
<evidence type="ECO:0000313" key="18">
    <source>
        <dbReference type="Proteomes" id="UP000319949"/>
    </source>
</evidence>
<evidence type="ECO:0000256" key="12">
    <source>
        <dbReference type="ARBA" id="ARBA00024872"/>
    </source>
</evidence>
<evidence type="ECO:0000256" key="9">
    <source>
        <dbReference type="ARBA" id="ARBA00022840"/>
    </source>
</evidence>
<feature type="domain" description="Tr-type G" evidence="16">
    <location>
        <begin position="15"/>
        <end position="229"/>
    </location>
</feature>
<dbReference type="SUPFAM" id="SSF52540">
    <property type="entry name" value="P-loop containing nucleoside triphosphate hydrolases"/>
    <property type="match status" value="2"/>
</dbReference>
<evidence type="ECO:0000256" key="13">
    <source>
        <dbReference type="ARBA" id="ARBA00049370"/>
    </source>
</evidence>
<dbReference type="FunFam" id="3.40.50.300:FF:000119">
    <property type="entry name" value="Sulfate adenylyltransferase subunit 1"/>
    <property type="match status" value="1"/>
</dbReference>
<proteinExistence type="inferred from homology"/>
<dbReference type="GO" id="GO:0005524">
    <property type="term" value="F:ATP binding"/>
    <property type="evidence" value="ECO:0007669"/>
    <property type="project" value="UniProtKB-UniRule"/>
</dbReference>